<sequence>MKNCNNSNNSQQQQAQPLQPACTVPSTQQIPVADNAVVNNETPSTPIMKVPVVLVERSLQIVVESDIPLVPPATEIKRVTKNAFLNQVKLVPVTFVQIDDSNFFEVTRAKLFVSGFIRKNIEYSTNACQGVLQDRIVEVPFSGFAEITAGEFLSPPVIGLSDSKKAYFLNDTNGEVPRLDKNFFANSVTYNEQPYGELIGANFFELDFSPVTVAPEGQFGTLREKIVMDVIVKVLQVQQHRVAATRIIPTFGTGLDC</sequence>
<dbReference type="PATRIC" id="fig|263475.3.peg.1215"/>
<dbReference type="Pfam" id="PF25250">
    <property type="entry name" value="DUF7852"/>
    <property type="match status" value="2"/>
</dbReference>
<dbReference type="STRING" id="263475.AMD00_04135"/>
<dbReference type="AlphaFoldDB" id="A0A0M0LKY4"/>
<protein>
    <submittedName>
        <fullName evidence="3">Uracil permease</fullName>
    </submittedName>
</protein>
<feature type="domain" description="DUF7852" evidence="2">
    <location>
        <begin position="136"/>
        <end position="207"/>
    </location>
</feature>
<accession>A0A0M0LKY4</accession>
<dbReference type="NCBIfam" id="NF045794">
    <property type="entry name" value="CsxC_fam"/>
    <property type="match status" value="1"/>
</dbReference>
<comment type="caution">
    <text evidence="3">The sequence shown here is derived from an EMBL/GenBank/DDBJ whole genome shotgun (WGS) entry which is preliminary data.</text>
</comment>
<name>A0A0M0LKY4_9BACL</name>
<feature type="domain" description="DUF7852" evidence="2">
    <location>
        <begin position="8"/>
        <end position="128"/>
    </location>
</feature>
<evidence type="ECO:0000256" key="1">
    <source>
        <dbReference type="SAM" id="MobiDB-lite"/>
    </source>
</evidence>
<dbReference type="EMBL" id="LILB01000001">
    <property type="protein sequence ID" value="KOO51656.1"/>
    <property type="molecule type" value="Genomic_DNA"/>
</dbReference>
<dbReference type="GeneID" id="301135294"/>
<evidence type="ECO:0000259" key="2">
    <source>
        <dbReference type="Pfam" id="PF25250"/>
    </source>
</evidence>
<dbReference type="Proteomes" id="UP000036867">
    <property type="component" value="Unassembled WGS sequence"/>
</dbReference>
<reference evidence="4" key="1">
    <citation type="submission" date="2015-08" db="EMBL/GenBank/DDBJ databases">
        <title>Fjat-10028 dsm 16317.</title>
        <authorList>
            <person name="Liu B."/>
            <person name="Wang J."/>
            <person name="Zhu Y."/>
            <person name="Liu G."/>
            <person name="Chen Q."/>
            <person name="Chen Z."/>
            <person name="Lan J."/>
            <person name="Che J."/>
            <person name="Ge C."/>
            <person name="Shi H."/>
            <person name="Pan Z."/>
            <person name="Liu X."/>
        </authorList>
    </citation>
    <scope>NUCLEOTIDE SEQUENCE [LARGE SCALE GENOMIC DNA]</scope>
    <source>
        <strain evidence="4">DSM 16317</strain>
    </source>
</reference>
<organism evidence="3 4">
    <name type="scientific">Viridibacillus arvi</name>
    <dbReference type="NCBI Taxonomy" id="263475"/>
    <lineage>
        <taxon>Bacteria</taxon>
        <taxon>Bacillati</taxon>
        <taxon>Bacillota</taxon>
        <taxon>Bacilli</taxon>
        <taxon>Bacillales</taxon>
        <taxon>Caryophanaceae</taxon>
        <taxon>Viridibacillus</taxon>
    </lineage>
</organism>
<dbReference type="InterPro" id="IPR057174">
    <property type="entry name" value="DUF7852"/>
</dbReference>
<dbReference type="OrthoDB" id="2381017at2"/>
<dbReference type="RefSeq" id="WP_053415810.1">
    <property type="nucleotide sequence ID" value="NZ_LILB01000001.1"/>
</dbReference>
<feature type="region of interest" description="Disordered" evidence="1">
    <location>
        <begin position="1"/>
        <end position="21"/>
    </location>
</feature>
<evidence type="ECO:0000313" key="4">
    <source>
        <dbReference type="Proteomes" id="UP000036867"/>
    </source>
</evidence>
<keyword evidence="4" id="KW-1185">Reference proteome</keyword>
<evidence type="ECO:0000313" key="3">
    <source>
        <dbReference type="EMBL" id="KOO51656.1"/>
    </source>
</evidence>
<proteinExistence type="predicted"/>
<dbReference type="InterPro" id="IPR054845">
    <property type="entry name" value="Exosporium_prot_C"/>
</dbReference>
<gene>
    <name evidence="3" type="ORF">AMD00_04135</name>
</gene>